<dbReference type="GO" id="GO:0005975">
    <property type="term" value="P:carbohydrate metabolic process"/>
    <property type="evidence" value="ECO:0007669"/>
    <property type="project" value="TreeGrafter"/>
</dbReference>
<feature type="domain" description="Bacterial Ig-like" evidence="3">
    <location>
        <begin position="1498"/>
        <end position="1590"/>
    </location>
</feature>
<evidence type="ECO:0000256" key="1">
    <source>
        <dbReference type="SAM" id="MobiDB-lite"/>
    </source>
</evidence>
<comment type="caution">
    <text evidence="4">The sequence shown here is derived from an EMBL/GenBank/DDBJ whole genome shotgun (WGS) entry which is preliminary data.</text>
</comment>
<dbReference type="InterPro" id="IPR044016">
    <property type="entry name" value="Big_13"/>
</dbReference>
<feature type="domain" description="Bacterial Ig-like" evidence="3">
    <location>
        <begin position="511"/>
        <end position="587"/>
    </location>
</feature>
<dbReference type="InterPro" id="IPR039329">
    <property type="entry name" value="SIAE"/>
</dbReference>
<feature type="domain" description="Bacterial Ig-like" evidence="3">
    <location>
        <begin position="146"/>
        <end position="223"/>
    </location>
</feature>
<feature type="domain" description="Bacterial Ig" evidence="2">
    <location>
        <begin position="335"/>
        <end position="396"/>
    </location>
</feature>
<keyword evidence="5" id="KW-1185">Reference proteome</keyword>
<feature type="domain" description="Bacterial Ig-like" evidence="3">
    <location>
        <begin position="600"/>
        <end position="678"/>
    </location>
</feature>
<protein>
    <recommendedName>
        <fullName evidence="6">Tandem-95 repeat protein</fullName>
    </recommendedName>
</protein>
<feature type="region of interest" description="Disordered" evidence="1">
    <location>
        <begin position="1616"/>
        <end position="1649"/>
    </location>
</feature>
<dbReference type="PANTHER" id="PTHR22901">
    <property type="entry name" value="SIALATE O-ACETYLESTERASE"/>
    <property type="match status" value="1"/>
</dbReference>
<feature type="domain" description="Bacterial Ig-like" evidence="3">
    <location>
        <begin position="893"/>
        <end position="980"/>
    </location>
</feature>
<feature type="domain" description="Bacterial Ig-like" evidence="3">
    <location>
        <begin position="1604"/>
        <end position="1688"/>
    </location>
</feature>
<feature type="domain" description="Bacterial Ig-like" evidence="3">
    <location>
        <begin position="1288"/>
        <end position="1384"/>
    </location>
</feature>
<feature type="domain" description="Bacterial Ig-like" evidence="3">
    <location>
        <begin position="54"/>
        <end position="131"/>
    </location>
</feature>
<accession>A0A6N6MJ69</accession>
<sequence length="2143" mass="205282">AFSVTPGTALGDGPYAFTATATDAAGNLGAPSAPVSLTIDTAVPAAPVVTSAGGATSDTTPAITGTGEAGATVTLLDGTAPVGTATVGQNGGFTVSPGAPLGEGPHNLSVQLTDAAGNVGAPSPAVAVTIDSLAPTIPVVTGGGGATADTTPAVTGTAEPGATVTLLNGTTALGTATVNPDGSFTVSPTTPLGQGTYDLSVRVTDAAGNTSPVTAAIGVTVDTTLPTTPTLTAPAGPTSDSTPTLTGTAEANSTVTIANGNTVLGTVTADSGGAFSFTPVPAFGDGTYALTATVRDAAGNVGAPSAPVSLTIDTAAPVMPVLTSAGGPTSSAAPAITGTGEIGARVTLLDGTAPVGTAIVDQDGSFTVSPGAPLGEGPHNLSVQLTDAAGNVGAPSMAITVTVDVTAPAAPVFTTASGVTADATPAIAGTAEAGATVTVFDDGTPLGTVQANARGAWSFTPGTALANGPNLITATATDAVGNISPAATGPTLTVDTGAPPAPVLTIAPGPTNDNTPTITGTAEANSTVTITSGGILIATVTADAGGAFSVTPGTALGDGPYAFTATATDAAGNLGAPSAPVSLTIDTAVPAAPVVTSAGGATSDTTPAITGTGEAGATVTLLDGTAPVGTATVGQNGGFTVSPGAPLGEGPHNLSVHLTDAAGNVGAPSPAVAVTVDTNVDVPPALAFTVATTADGRLNATEAQATAFTIAGLDAGTTGTATFTDASTASVSVAIGANGTYAADLSGLDGPVTTSLRVTDPAGNAGTIAGPSLTLDTLAPVGTAVADASGGPEVASFTYTVSFPEAVANVGAEDFTLTGTNGATGTIAGVTGSGGTYTVTVAEVSGAGTLSLGLAAGSDITDLAGNAASLTPADRAVIGVAPVLPVITGYTIDTGVPSDGITGDPTPTLTGIGAAGSTVTVTYATAAGPAQATGTVLADGTWSLTLPTLADGDYSFTASLATAGGTPIGTSAPLALTIDTGVDAGTPTTLVVDGTADGLINAAEATAVAYTVAGLDAGTSGTITFRDGIRATEVAVSQNGTFAVDLSGFSGPVSANLALRDVAGNAATLAGNTVSLATGAPGAPVITGLADDTGTLGDTLTADTNPTLSGLADPGSAIRLDFTTAAGPQFVETVAGASGAWTATLPLLPDGAYAVTASARDAAGNASVASAPFPISIDATAPAGTAGADTAGGLTAETFTYTVSFPEAVANVGAEDFSLTGTNGATGTIAGVTGSGGTYTVTVAGVSGAGTLSLGLAAGSDIADRAGNLASLTPATRNVAVGPDATVPTTISGFTEDSGVAGDGITSDATPTLTGTGNAGGTVTVTFATAAGAQTLTGPVDALGNWTVPVPELADGRYSFTATTSGPSGAPGGTSAPLALTIDTVADALPAVALALDGSADGVLTPAEAATARFTLSGLDAGSGAAVTFTDAAGTRVAATASADGTYTVDLSGLIGPVTSSVVVTDAAGNSAVGSGNPIVIDAGTTTPPRTPVPTITGIQEDTGTPGDGITSDASPILVGTASPGSTVTVSYTGAAGGAATATGTVGTDGAWQIALPALADGSYSFVATALAPGSTSSPASQALPVVIDTVVPAAPVFGGIVGDDGDGVVTDASPTLTGTAEPGSTVTVTYETPQGPGSATGTTGTDGRWTVDIPTLPDGSYSLTVGTTDAAGNAGAPAAPVSLTINTGTGGGGTGGGGTGGGGTGGGSTGGGGTGGDGGTGGSGGSGGSGGTAPVLVGDLNQTLAHAPAVSGNLLANDTGAALKVTAVQFSGGLPVAVPTEGTVKVVSDHGTLTVSADGSYSYQAIGANNLDDTVRTAEHFTYTVTDAAGAVGQSSLDISLGGQAPQASASFGFAFTEARVTLAGEALVLVGPDGVTRDISGIDTLRFTDGEIQNNDGHHVVDDVFYYANNLDVWRAHVDADTHYETFGWKEGRDPNAYFHTRAYLAENPDVAAANINPLEHYLTFGEREGRSPSPGFSAEAYLHANPDVAAAGINALAHYLTNGQDEGRTVFAGESEGPGRVIGDFDADFYLAQYADVAAAVPAGREAASYALEHYLTFGARELRNPNAAFDTAYYLQQNPEVAASGANPLLHYQEVGWHEGRNPSASFNTNAYLASHPEVAQAGIDPLEHYLQTGGHALA</sequence>
<evidence type="ECO:0008006" key="6">
    <source>
        <dbReference type="Google" id="ProtNLM"/>
    </source>
</evidence>
<evidence type="ECO:0000313" key="5">
    <source>
        <dbReference type="Proteomes" id="UP000441523"/>
    </source>
</evidence>
<feature type="domain" description="Bacterial Ig-like" evidence="3">
    <location>
        <begin position="418"/>
        <end position="496"/>
    </location>
</feature>
<feature type="domain" description="Bacterial Ig-like" evidence="3">
    <location>
        <begin position="1089"/>
        <end position="1178"/>
    </location>
</feature>
<dbReference type="GO" id="GO:0001681">
    <property type="term" value="F:sialate O-acetylesterase activity"/>
    <property type="evidence" value="ECO:0007669"/>
    <property type="project" value="InterPro"/>
</dbReference>
<reference evidence="4 5" key="1">
    <citation type="submission" date="2019-09" db="EMBL/GenBank/DDBJ databases">
        <title>YIM 132548 draft genome.</title>
        <authorList>
            <person name="Jiang L."/>
        </authorList>
    </citation>
    <scope>NUCLEOTIDE SEQUENCE [LARGE SCALE GENOMIC DNA]</scope>
    <source>
        <strain evidence="4 5">YIM 132548</strain>
    </source>
</reference>
<evidence type="ECO:0000259" key="3">
    <source>
        <dbReference type="Pfam" id="PF19077"/>
    </source>
</evidence>
<dbReference type="Gene3D" id="2.60.40.10">
    <property type="entry name" value="Immunoglobulins"/>
    <property type="match status" value="14"/>
</dbReference>
<feature type="domain" description="Bacterial Ig-like" evidence="3">
    <location>
        <begin position="238"/>
        <end position="314"/>
    </location>
</feature>
<evidence type="ECO:0000313" key="4">
    <source>
        <dbReference type="EMBL" id="KAB1069599.1"/>
    </source>
</evidence>
<dbReference type="NCBIfam" id="TIGR01965">
    <property type="entry name" value="VCBS_repeat"/>
    <property type="match status" value="1"/>
</dbReference>
<feature type="region of interest" description="Disordered" evidence="1">
    <location>
        <begin position="1686"/>
        <end position="1735"/>
    </location>
</feature>
<proteinExistence type="predicted"/>
<feature type="non-terminal residue" evidence="4">
    <location>
        <position position="1"/>
    </location>
</feature>
<dbReference type="RefSeq" id="WP_191970257.1">
    <property type="nucleotide sequence ID" value="NZ_VZZJ01000036.1"/>
</dbReference>
<dbReference type="Proteomes" id="UP000441523">
    <property type="component" value="Unassembled WGS sequence"/>
</dbReference>
<dbReference type="EMBL" id="VZZJ01000036">
    <property type="protein sequence ID" value="KAB1069599.1"/>
    <property type="molecule type" value="Genomic_DNA"/>
</dbReference>
<dbReference type="NCBIfam" id="NF033510">
    <property type="entry name" value="Ca_tandemer"/>
    <property type="match status" value="13"/>
</dbReference>
<name>A0A6N6MJ69_9HYPH</name>
<feature type="compositionally biased region" description="Polar residues" evidence="1">
    <location>
        <begin position="1616"/>
        <end position="1646"/>
    </location>
</feature>
<dbReference type="Pfam" id="PF17963">
    <property type="entry name" value="Big_9"/>
    <property type="match status" value="1"/>
</dbReference>
<feature type="compositionally biased region" description="Gly residues" evidence="1">
    <location>
        <begin position="1689"/>
        <end position="1732"/>
    </location>
</feature>
<gene>
    <name evidence="4" type="ORF">F6X51_24715</name>
</gene>
<organism evidence="4 5">
    <name type="scientific">Methylobacterium planeticum</name>
    <dbReference type="NCBI Taxonomy" id="2615211"/>
    <lineage>
        <taxon>Bacteria</taxon>
        <taxon>Pseudomonadati</taxon>
        <taxon>Pseudomonadota</taxon>
        <taxon>Alphaproteobacteria</taxon>
        <taxon>Hyphomicrobiales</taxon>
        <taxon>Methylobacteriaceae</taxon>
        <taxon>Methylobacterium</taxon>
    </lineage>
</organism>
<dbReference type="InterPro" id="IPR010221">
    <property type="entry name" value="VCBS_dom"/>
</dbReference>
<dbReference type="Pfam" id="PF19077">
    <property type="entry name" value="Big_13"/>
    <property type="match status" value="11"/>
</dbReference>
<dbReference type="Pfam" id="PF17936">
    <property type="entry name" value="Big_6"/>
    <property type="match status" value="1"/>
</dbReference>
<dbReference type="InterPro" id="IPR041498">
    <property type="entry name" value="Big_6"/>
</dbReference>
<dbReference type="PANTHER" id="PTHR22901:SF0">
    <property type="entry name" value="SIALATE O-ACETYLESTERASE"/>
    <property type="match status" value="1"/>
</dbReference>
<dbReference type="InterPro" id="IPR013783">
    <property type="entry name" value="Ig-like_fold"/>
</dbReference>
<evidence type="ECO:0000259" key="2">
    <source>
        <dbReference type="Pfam" id="PF17936"/>
    </source>
</evidence>